<dbReference type="Proteomes" id="UP001594351">
    <property type="component" value="Unassembled WGS sequence"/>
</dbReference>
<reference evidence="1 2" key="1">
    <citation type="submission" date="2024-09" db="EMBL/GenBank/DDBJ databases">
        <title>Laminarin stimulates single cell rates of sulfate reduction while oxygen inhibits transcriptomic activity in coastal marine sediment.</title>
        <authorList>
            <person name="Lindsay M."/>
            <person name="Orcutt B."/>
            <person name="Emerson D."/>
            <person name="Stepanauskas R."/>
            <person name="D'Angelo T."/>
        </authorList>
    </citation>
    <scope>NUCLEOTIDE SEQUENCE [LARGE SCALE GENOMIC DNA]</scope>
    <source>
        <strain evidence="1">SAG AM-311-K15</strain>
    </source>
</reference>
<dbReference type="EMBL" id="JBHPBY010000197">
    <property type="protein sequence ID" value="MFC1851531.1"/>
    <property type="molecule type" value="Genomic_DNA"/>
</dbReference>
<comment type="caution">
    <text evidence="1">The sequence shown here is derived from an EMBL/GenBank/DDBJ whole genome shotgun (WGS) entry which is preliminary data.</text>
</comment>
<name>A0ABV6YZB0_UNCC1</name>
<accession>A0ABV6YZB0</accession>
<gene>
    <name evidence="1" type="ORF">ACFL27_15150</name>
</gene>
<protein>
    <submittedName>
        <fullName evidence="1">Uncharacterized protein</fullName>
    </submittedName>
</protein>
<evidence type="ECO:0000313" key="1">
    <source>
        <dbReference type="EMBL" id="MFC1851531.1"/>
    </source>
</evidence>
<sequence>MKEQKPCYVTIVNSQLEELEQLKDTNMLEKNQSRLCQLLRSRYNFKVTETILTYIRDIQVPTDGLLVAVLGLLRNTLLYYDARILAAEALVSMICNQKNTKKREMQEKLVQQTMSSLIESSHPSRFRDVLLTSVPATREHLPVK</sequence>
<evidence type="ECO:0000313" key="2">
    <source>
        <dbReference type="Proteomes" id="UP001594351"/>
    </source>
</evidence>
<organism evidence="1 2">
    <name type="scientific">candidate division CSSED10-310 bacterium</name>
    <dbReference type="NCBI Taxonomy" id="2855610"/>
    <lineage>
        <taxon>Bacteria</taxon>
        <taxon>Bacteria division CSSED10-310</taxon>
    </lineage>
</organism>
<proteinExistence type="predicted"/>
<keyword evidence="2" id="KW-1185">Reference proteome</keyword>